<keyword evidence="9" id="KW-1185">Reference proteome</keyword>
<evidence type="ECO:0000256" key="6">
    <source>
        <dbReference type="RuleBase" id="RU366058"/>
    </source>
</evidence>
<feature type="transmembrane region" description="Helical" evidence="6">
    <location>
        <begin position="43"/>
        <end position="70"/>
    </location>
</feature>
<evidence type="ECO:0000256" key="2">
    <source>
        <dbReference type="ARBA" id="ARBA00022475"/>
    </source>
</evidence>
<dbReference type="Pfam" id="PF09335">
    <property type="entry name" value="VTT_dom"/>
    <property type="match status" value="1"/>
</dbReference>
<feature type="transmembrane region" description="Helical" evidence="6">
    <location>
        <begin position="12"/>
        <end position="37"/>
    </location>
</feature>
<dbReference type="InterPro" id="IPR032816">
    <property type="entry name" value="VTT_dom"/>
</dbReference>
<comment type="caution">
    <text evidence="8">The sequence shown here is derived from an EMBL/GenBank/DDBJ whole genome shotgun (WGS) entry which is preliminary data.</text>
</comment>
<gene>
    <name evidence="8" type="ORF">HNR37_001894</name>
</gene>
<dbReference type="AlphaFoldDB" id="A0A7W7Y5P2"/>
<comment type="caution">
    <text evidence="6">Lacks conserved residue(s) required for the propagation of feature annotation.</text>
</comment>
<evidence type="ECO:0000313" key="8">
    <source>
        <dbReference type="EMBL" id="MBB5022556.1"/>
    </source>
</evidence>
<dbReference type="GO" id="GO:0005886">
    <property type="term" value="C:plasma membrane"/>
    <property type="evidence" value="ECO:0007669"/>
    <property type="project" value="UniProtKB-SubCell"/>
</dbReference>
<keyword evidence="3 6" id="KW-0812">Transmembrane</keyword>
<keyword evidence="4 6" id="KW-1133">Transmembrane helix</keyword>
<keyword evidence="2 6" id="KW-1003">Cell membrane</keyword>
<evidence type="ECO:0000256" key="4">
    <source>
        <dbReference type="ARBA" id="ARBA00022989"/>
    </source>
</evidence>
<dbReference type="InterPro" id="IPR015414">
    <property type="entry name" value="TMEM64"/>
</dbReference>
<dbReference type="PANTHER" id="PTHR12677">
    <property type="entry name" value="GOLGI APPARATUS MEMBRANE PROTEIN TVP38-RELATED"/>
    <property type="match status" value="1"/>
</dbReference>
<evidence type="ECO:0000313" key="9">
    <source>
        <dbReference type="Proteomes" id="UP000528322"/>
    </source>
</evidence>
<evidence type="ECO:0000256" key="3">
    <source>
        <dbReference type="ARBA" id="ARBA00022692"/>
    </source>
</evidence>
<reference evidence="8 9" key="1">
    <citation type="submission" date="2020-08" db="EMBL/GenBank/DDBJ databases">
        <title>Genomic Encyclopedia of Type Strains, Phase IV (KMG-IV): sequencing the most valuable type-strain genomes for metagenomic binning, comparative biology and taxonomic classification.</title>
        <authorList>
            <person name="Goeker M."/>
        </authorList>
    </citation>
    <scope>NUCLEOTIDE SEQUENCE [LARGE SCALE GENOMIC DNA]</scope>
    <source>
        <strain evidence="8 9">DSM 22071</strain>
    </source>
</reference>
<organism evidence="8 9">
    <name type="scientific">Desulfurispira natronophila</name>
    <dbReference type="NCBI Taxonomy" id="682562"/>
    <lineage>
        <taxon>Bacteria</taxon>
        <taxon>Pseudomonadati</taxon>
        <taxon>Chrysiogenota</taxon>
        <taxon>Chrysiogenia</taxon>
        <taxon>Chrysiogenales</taxon>
        <taxon>Chrysiogenaceae</taxon>
        <taxon>Desulfurispira</taxon>
    </lineage>
</organism>
<proteinExistence type="inferred from homology"/>
<evidence type="ECO:0000256" key="1">
    <source>
        <dbReference type="ARBA" id="ARBA00004651"/>
    </source>
</evidence>
<dbReference type="Proteomes" id="UP000528322">
    <property type="component" value="Unassembled WGS sequence"/>
</dbReference>
<sequence>MVDLIADFLRQYGIYAAIISILINILATIVGVFPTFLITAANIVVFGLWAGTLISFLGESLGAIAAFVLYRKGFRRRAQRILDYYPRAQRLVNLRGREAFDLIFLLRLLPFAPAWVSTFGAAIGKVPLLLFIAASTLGKIPALLMEAYAVYEVTRFQWQGKTVLLILASLLAWDIWKRLRRQEKN</sequence>
<evidence type="ECO:0000256" key="5">
    <source>
        <dbReference type="ARBA" id="ARBA00023136"/>
    </source>
</evidence>
<dbReference type="EMBL" id="JACHID010000012">
    <property type="protein sequence ID" value="MBB5022556.1"/>
    <property type="molecule type" value="Genomic_DNA"/>
</dbReference>
<keyword evidence="5 6" id="KW-0472">Membrane</keyword>
<dbReference type="PANTHER" id="PTHR12677:SF55">
    <property type="entry name" value="UNDECAPRENYL PHOSPHATE TRANSPORTER SAOUHSC_00901-RELATED"/>
    <property type="match status" value="1"/>
</dbReference>
<feature type="domain" description="VTT" evidence="7">
    <location>
        <begin position="33"/>
        <end position="151"/>
    </location>
</feature>
<name>A0A7W7Y5P2_9BACT</name>
<comment type="subcellular location">
    <subcellularLocation>
        <location evidence="1 6">Cell membrane</location>
        <topology evidence="1 6">Multi-pass membrane protein</topology>
    </subcellularLocation>
</comment>
<dbReference type="RefSeq" id="WP_183733272.1">
    <property type="nucleotide sequence ID" value="NZ_JACHID010000012.1"/>
</dbReference>
<comment type="similarity">
    <text evidence="6">Belongs to the TVP38/TMEM64 family.</text>
</comment>
<accession>A0A7W7Y5P2</accession>
<protein>
    <recommendedName>
        <fullName evidence="6">TVP38/TMEM64 family membrane protein</fullName>
    </recommendedName>
</protein>
<evidence type="ECO:0000259" key="7">
    <source>
        <dbReference type="Pfam" id="PF09335"/>
    </source>
</evidence>